<protein>
    <submittedName>
        <fullName evidence="2">Uncharacterized protein</fullName>
    </submittedName>
</protein>
<reference evidence="2 3" key="1">
    <citation type="journal article" date="2008" name="Int. J. Syst. Evol. Microbiol.">
        <title>Nocardioides daphniae sp. nov., isolated from Daphnia cucullata (Crustacea: Cladocera).</title>
        <authorList>
            <person name="Toth E.M."/>
            <person name="Keki Z."/>
            <person name="Homonnay Z.G."/>
            <person name="Borsodi A.K."/>
            <person name="Marialigeti K."/>
            <person name="Schumann P."/>
        </authorList>
    </citation>
    <scope>NUCLEOTIDE SEQUENCE [LARGE SCALE GENOMIC DNA]</scope>
    <source>
        <strain evidence="2 3">JCM 16608</strain>
    </source>
</reference>
<dbReference type="RefSeq" id="WP_135831634.1">
    <property type="nucleotide sequence ID" value="NZ_BMCK01000002.1"/>
</dbReference>
<reference evidence="4" key="3">
    <citation type="journal article" date="2019" name="Int. J. Syst. Evol. Microbiol.">
        <title>The Global Catalogue of Microorganisms (GCM) 10K type strain sequencing project: providing services to taxonomists for standard genome sequencing and annotation.</title>
        <authorList>
            <consortium name="The Broad Institute Genomics Platform"/>
            <consortium name="The Broad Institute Genome Sequencing Center for Infectious Disease"/>
            <person name="Wu L."/>
            <person name="Ma J."/>
        </authorList>
    </citation>
    <scope>NUCLEOTIDE SEQUENCE [LARGE SCALE GENOMIC DNA]</scope>
    <source>
        <strain evidence="4">CCM 7403</strain>
    </source>
</reference>
<evidence type="ECO:0000313" key="3">
    <source>
        <dbReference type="Proteomes" id="UP000297025"/>
    </source>
</evidence>
<dbReference type="EMBL" id="CP038462">
    <property type="protein sequence ID" value="QCC76585.1"/>
    <property type="molecule type" value="Genomic_DNA"/>
</dbReference>
<evidence type="ECO:0000313" key="4">
    <source>
        <dbReference type="Proteomes" id="UP000630594"/>
    </source>
</evidence>
<reference evidence="2" key="4">
    <citation type="submission" date="2019-03" db="EMBL/GenBank/DDBJ databases">
        <authorList>
            <person name="Huang Y."/>
        </authorList>
    </citation>
    <scope>NUCLEOTIDE SEQUENCE</scope>
    <source>
        <strain evidence="2">JCM 16608</strain>
    </source>
</reference>
<keyword evidence="4" id="KW-1185">Reference proteome</keyword>
<evidence type="ECO:0000313" key="1">
    <source>
        <dbReference type="EMBL" id="GGD14324.1"/>
    </source>
</evidence>
<dbReference type="KEGG" id="ndp:E2C04_04010"/>
<reference evidence="1" key="2">
    <citation type="journal article" date="2014" name="Int. J. Syst. Evol. Microbiol.">
        <title>Complete genome of a new Firmicutes species belonging to the dominant human colonic microbiota ('Ruminococcus bicirculans') reveals two chromosomes and a selective capacity to utilize plant glucans.</title>
        <authorList>
            <consortium name="NISC Comparative Sequencing Program"/>
            <person name="Wegmann U."/>
            <person name="Louis P."/>
            <person name="Goesmann A."/>
            <person name="Henrissat B."/>
            <person name="Duncan S.H."/>
            <person name="Flint H.J."/>
        </authorList>
    </citation>
    <scope>NUCLEOTIDE SEQUENCE</scope>
    <source>
        <strain evidence="1">CCM 7403</strain>
    </source>
</reference>
<accession>A0A4P7UBA8</accession>
<evidence type="ECO:0000313" key="2">
    <source>
        <dbReference type="EMBL" id="QCC76585.1"/>
    </source>
</evidence>
<organism evidence="2 3">
    <name type="scientific">Nocardioides daphniae</name>
    <dbReference type="NCBI Taxonomy" id="402297"/>
    <lineage>
        <taxon>Bacteria</taxon>
        <taxon>Bacillati</taxon>
        <taxon>Actinomycetota</taxon>
        <taxon>Actinomycetes</taxon>
        <taxon>Propionibacteriales</taxon>
        <taxon>Nocardioidaceae</taxon>
        <taxon>Nocardioides</taxon>
    </lineage>
</organism>
<sequence>MGRRLLAGFVIVALVVGGVAGGVVALVQGFRGGDEVALSEGFTVDGLTVEDGWWLVASDPSSTPGAPREVLTGVRVRHDGPDSREVRFEMHFHADGQLVTTVSCRAAGEVAPGVEVPATCLGTRLLVPTDFDRVTVRPVG</sequence>
<gene>
    <name evidence="2" type="ORF">E2C04_04010</name>
    <name evidence="1" type="ORF">GCM10007231_11650</name>
</gene>
<name>A0A4P7UBA8_9ACTN</name>
<dbReference type="AlphaFoldDB" id="A0A4P7UBA8"/>
<dbReference type="Proteomes" id="UP000630594">
    <property type="component" value="Unassembled WGS sequence"/>
</dbReference>
<reference evidence="1" key="5">
    <citation type="submission" date="2024-05" db="EMBL/GenBank/DDBJ databases">
        <authorList>
            <person name="Sun Q."/>
            <person name="Sedlacek I."/>
        </authorList>
    </citation>
    <scope>NUCLEOTIDE SEQUENCE</scope>
    <source>
        <strain evidence="1">CCM 7403</strain>
    </source>
</reference>
<dbReference type="Proteomes" id="UP000297025">
    <property type="component" value="Chromosome"/>
</dbReference>
<dbReference type="OrthoDB" id="3784862at2"/>
<proteinExistence type="predicted"/>
<dbReference type="EMBL" id="BMCK01000002">
    <property type="protein sequence ID" value="GGD14324.1"/>
    <property type="molecule type" value="Genomic_DNA"/>
</dbReference>